<evidence type="ECO:0008006" key="5">
    <source>
        <dbReference type="Google" id="ProtNLM"/>
    </source>
</evidence>
<dbReference type="Gene3D" id="3.40.50.300">
    <property type="entry name" value="P-loop containing nucleotide triphosphate hydrolases"/>
    <property type="match status" value="1"/>
</dbReference>
<evidence type="ECO:0000256" key="1">
    <source>
        <dbReference type="SAM" id="Coils"/>
    </source>
</evidence>
<dbReference type="AlphaFoldDB" id="A0A931CJD8"/>
<dbReference type="RefSeq" id="WP_196416693.1">
    <property type="nucleotide sequence ID" value="NZ_JADQTO010000013.1"/>
</dbReference>
<feature type="coiled-coil region" evidence="1">
    <location>
        <begin position="442"/>
        <end position="493"/>
    </location>
</feature>
<protein>
    <recommendedName>
        <fullName evidence="5">Large ATP-binding protein</fullName>
    </recommendedName>
</protein>
<sequence>MPNEGELLNNIAQAAGAAEEAVRSVLADAGVTLTRPLPAQRSLVIHRLYVRGEKTGTTEGSDGPFEWDVTLGPGAWAVASTINSAGKSTILWALTWPLRGEPDETYERSDTRRWFHYIRLDAEVATVPVSFRLNLQNGTLREAALLTADRTEQLAALPTDAEAGSGVRIVETVDNQDAYAALVSRFMLQRLALPPLHVFSATPGATEEDGARDGSVQTHGWPAYFSVIALASGSDSVLFGRTAFGQLPTRYMQVFLDVPFTAEVMGADVSAKENLQASRHAARRATADAAVRTQQWQPLHDELARAQSRLDSIRSTRPDLPARLREAQESTRALLPLQRQLARAQDAYERARQARIQDERSLRRASESAAARTLFAALDPHSCPRCETDISENRRQREAQQHRCAVCASPLHIESVDDDDRQELLDALQHRLTASRSAENSADSAMKSLKRALSQAEALADQATAAAEHEQGYADYLADLRAAETEVARLKGALEVVSKLGDQTPADDETERILSAAKATLNKIATDATRELFDELNAEIITLARQLGITNLKSVKLDLAGRVNALKSDNTRTTPFRRLGPGERLRLRIAVVVSLIRVGRRHGIHSHPGLLVIDSPADVEIVKGDVQTLFDELRSLGEDEGVQIILATARDEIWETFPADKIFAGADRTHLY</sequence>
<proteinExistence type="predicted"/>
<evidence type="ECO:0000313" key="4">
    <source>
        <dbReference type="Proteomes" id="UP000598146"/>
    </source>
</evidence>
<name>A0A931CJD8_9ACTN</name>
<organism evidence="3 4">
    <name type="scientific">Actinoplanes aureus</name>
    <dbReference type="NCBI Taxonomy" id="2792083"/>
    <lineage>
        <taxon>Bacteria</taxon>
        <taxon>Bacillati</taxon>
        <taxon>Actinomycetota</taxon>
        <taxon>Actinomycetes</taxon>
        <taxon>Micromonosporales</taxon>
        <taxon>Micromonosporaceae</taxon>
        <taxon>Actinoplanes</taxon>
    </lineage>
</organism>
<comment type="caution">
    <text evidence="3">The sequence shown here is derived from an EMBL/GenBank/DDBJ whole genome shotgun (WGS) entry which is preliminary data.</text>
</comment>
<keyword evidence="4" id="KW-1185">Reference proteome</keyword>
<evidence type="ECO:0000313" key="2">
    <source>
        <dbReference type="EMBL" id="MBG0564902.1"/>
    </source>
</evidence>
<dbReference type="InterPro" id="IPR027417">
    <property type="entry name" value="P-loop_NTPase"/>
</dbReference>
<evidence type="ECO:0000313" key="3">
    <source>
        <dbReference type="EMBL" id="MBG0569087.1"/>
    </source>
</evidence>
<dbReference type="EMBL" id="JADQTO010000053">
    <property type="protein sequence ID" value="MBG0569087.1"/>
    <property type="molecule type" value="Genomic_DNA"/>
</dbReference>
<dbReference type="Proteomes" id="UP000598146">
    <property type="component" value="Unassembled WGS sequence"/>
</dbReference>
<keyword evidence="1" id="KW-0175">Coiled coil</keyword>
<dbReference type="SUPFAM" id="SSF52540">
    <property type="entry name" value="P-loop containing nucleoside triphosphate hydrolases"/>
    <property type="match status" value="1"/>
</dbReference>
<gene>
    <name evidence="2" type="ORF">I4J89_25965</name>
    <name evidence="3" type="ORF">I4J89_47535</name>
</gene>
<accession>A0A931CJD8</accession>
<dbReference type="EMBL" id="JADQTO010000013">
    <property type="protein sequence ID" value="MBG0564902.1"/>
    <property type="molecule type" value="Genomic_DNA"/>
</dbReference>
<reference evidence="3" key="1">
    <citation type="submission" date="2020-11" db="EMBL/GenBank/DDBJ databases">
        <title>Isolation and identification of active actinomycetes.</title>
        <authorList>
            <person name="Sun X."/>
        </authorList>
    </citation>
    <scope>NUCLEOTIDE SEQUENCE</scope>
    <source>
        <strain evidence="3">NEAU-A11</strain>
    </source>
</reference>